<dbReference type="AlphaFoldDB" id="A0AAC9RUW3"/>
<keyword evidence="3" id="KW-1185">Reference proteome</keyword>
<reference evidence="2 3" key="1">
    <citation type="submission" date="2017-04" db="EMBL/GenBank/DDBJ databases">
        <authorList>
            <person name="Veseli I.A."/>
            <person name="Tang C."/>
            <person name="Pombert J.-F."/>
        </authorList>
    </citation>
    <scope>NUCLEOTIDE SEQUENCE [LARGE SCALE GENOMIC DNA]</scope>
    <source>
        <strain evidence="2 3">ATCC 700373</strain>
    </source>
</reference>
<keyword evidence="1" id="KW-0732">Signal</keyword>
<feature type="chain" id="PRO_5042076375" evidence="1">
    <location>
        <begin position="27"/>
        <end position="224"/>
    </location>
</feature>
<dbReference type="NCBIfam" id="TIGR04450">
    <property type="entry name" value="Gpos_C8_like"/>
    <property type="match status" value="1"/>
</dbReference>
<dbReference type="EMBL" id="CP020773">
    <property type="protein sequence ID" value="ARJ51594.1"/>
    <property type="molecule type" value="Genomic_DNA"/>
</dbReference>
<name>A0AAC9RUW3_9STAP</name>
<dbReference type="KEGG" id="slz:B5P37_09880"/>
<gene>
    <name evidence="2" type="ORF">B5P37_09880</name>
</gene>
<protein>
    <submittedName>
        <fullName evidence="2">Uncharacterized protein</fullName>
    </submittedName>
</protein>
<organism evidence="2 3">
    <name type="scientific">Staphylococcus lutrae</name>
    <dbReference type="NCBI Taxonomy" id="155085"/>
    <lineage>
        <taxon>Bacteria</taxon>
        <taxon>Bacillati</taxon>
        <taxon>Bacillota</taxon>
        <taxon>Bacilli</taxon>
        <taxon>Bacillales</taxon>
        <taxon>Staphylococcaceae</taxon>
        <taxon>Staphylococcus</taxon>
    </lineage>
</organism>
<accession>A0AAC9RUW3</accession>
<evidence type="ECO:0000313" key="2">
    <source>
        <dbReference type="EMBL" id="ARJ51594.1"/>
    </source>
</evidence>
<evidence type="ECO:0000313" key="3">
    <source>
        <dbReference type="Proteomes" id="UP000242864"/>
    </source>
</evidence>
<proteinExistence type="predicted"/>
<dbReference type="Proteomes" id="UP000242864">
    <property type="component" value="Chromosome"/>
</dbReference>
<feature type="signal peptide" evidence="1">
    <location>
        <begin position="1"/>
        <end position="26"/>
    </location>
</feature>
<sequence>MKFLKIISFIGLLLLLIALNSNTLYAKGQPTLLETQKEKLKNENVEITKMSEKEKEDLEKLTSKNNDIIQLEKKIKKDGFTEFKLNDENSKLKYIIKNQDGKKEYGFIVSTVYKNTKTKEIIVSELIYDSYHNKITKFVAEKRKQTENKEGKLIVNKNYIAQEDNQNAPQAVGFKWNGKAFACSMGGLYACAHYCGVWAIVNPIAGAGCEVVCGTAFAAACSLN</sequence>
<evidence type="ECO:0000256" key="1">
    <source>
        <dbReference type="SAM" id="SignalP"/>
    </source>
</evidence>
<dbReference type="RefSeq" id="WP_085238053.1">
    <property type="nucleotide sequence ID" value="NZ_CP020773.1"/>
</dbReference>
<dbReference type="InterPro" id="IPR031032">
    <property type="entry name" value="Gpos_C8-like"/>
</dbReference>